<dbReference type="Proteomes" id="UP000008988">
    <property type="component" value="Unassembled WGS sequence"/>
</dbReference>
<evidence type="ECO:0000313" key="2">
    <source>
        <dbReference type="Proteomes" id="UP000008988"/>
    </source>
</evidence>
<reference evidence="1 2" key="1">
    <citation type="journal article" date="2008" name="FEMS Yeast Res.">
        <title>Comparative genome analysis of a Saccharomyces cerevisiae wine strain.</title>
        <authorList>
            <person name="Borneman A.R."/>
            <person name="Forgan A.H."/>
            <person name="Pretorius I.S."/>
            <person name="Chambers P.J."/>
        </authorList>
    </citation>
    <scope>NUCLEOTIDE SEQUENCE [LARGE SCALE GENOMIC DNA]</scope>
    <source>
        <strain evidence="1 2">AWRI1631</strain>
    </source>
</reference>
<evidence type="ECO:0000313" key="1">
    <source>
        <dbReference type="EMBL" id="EDZ69382.1"/>
    </source>
</evidence>
<proteinExistence type="predicted"/>
<comment type="caution">
    <text evidence="1">The sequence shown here is derived from an EMBL/GenBank/DDBJ whole genome shotgun (WGS) entry which is preliminary data.</text>
</comment>
<sequence>MQIPFSPLGYLSFFSLLIKKIYGQRGASFLFTLITL</sequence>
<organism evidence="1 2">
    <name type="scientific">Saccharomyces cerevisiae (strain AWRI1631)</name>
    <name type="common">Baker's yeast</name>
    <dbReference type="NCBI Taxonomy" id="545124"/>
    <lineage>
        <taxon>Eukaryota</taxon>
        <taxon>Fungi</taxon>
        <taxon>Dikarya</taxon>
        <taxon>Ascomycota</taxon>
        <taxon>Saccharomycotina</taxon>
        <taxon>Saccharomycetes</taxon>
        <taxon>Saccharomycetales</taxon>
        <taxon>Saccharomycetaceae</taxon>
        <taxon>Saccharomyces</taxon>
    </lineage>
</organism>
<dbReference type="EMBL" id="ABSV01002128">
    <property type="protein sequence ID" value="EDZ69382.1"/>
    <property type="molecule type" value="Genomic_DNA"/>
</dbReference>
<name>B5VRR1_YEAS6</name>
<protein>
    <submittedName>
        <fullName evidence="1">Uncharacterized protein</fullName>
    </submittedName>
</protein>
<dbReference type="AlphaFoldDB" id="B5VRR1"/>
<accession>B5VRR1</accession>
<gene>
    <name evidence="1" type="ORF">AWRI1631_151690</name>
</gene>